<dbReference type="InterPro" id="IPR023321">
    <property type="entry name" value="PINIT"/>
</dbReference>
<dbReference type="Gene3D" id="2.60.120.780">
    <property type="entry name" value="PINIT domain"/>
    <property type="match status" value="1"/>
</dbReference>
<evidence type="ECO:0000256" key="7">
    <source>
        <dbReference type="ARBA" id="ARBA00022786"/>
    </source>
</evidence>
<keyword evidence="8" id="KW-0862">Zinc</keyword>
<evidence type="ECO:0000259" key="13">
    <source>
        <dbReference type="PROSITE" id="PS51466"/>
    </source>
</evidence>
<dbReference type="Pfam" id="PF14324">
    <property type="entry name" value="PINIT"/>
    <property type="match status" value="1"/>
</dbReference>
<evidence type="ECO:0000256" key="10">
    <source>
        <dbReference type="PROSITE-ProRule" id="PRU00452"/>
    </source>
</evidence>
<evidence type="ECO:0000313" key="14">
    <source>
        <dbReference type="EMBL" id="KAK3098611.1"/>
    </source>
</evidence>
<dbReference type="PROSITE" id="PS51044">
    <property type="entry name" value="ZF_SP_RING"/>
    <property type="match status" value="1"/>
</dbReference>
<evidence type="ECO:0000256" key="2">
    <source>
        <dbReference type="ARBA" id="ARBA00004718"/>
    </source>
</evidence>
<dbReference type="FunFam" id="2.60.120.780:FF:000001">
    <property type="entry name" value="E3 SUMO-protein ligase PIAS2 isoform X1"/>
    <property type="match status" value="1"/>
</dbReference>
<dbReference type="InterPro" id="IPR003034">
    <property type="entry name" value="SAP_dom"/>
</dbReference>
<dbReference type="Gene3D" id="3.30.40.10">
    <property type="entry name" value="Zinc/RING finger domain, C3HC4 (zinc finger)"/>
    <property type="match status" value="1"/>
</dbReference>
<dbReference type="GO" id="GO:0005634">
    <property type="term" value="C:nucleus"/>
    <property type="evidence" value="ECO:0007669"/>
    <property type="project" value="UniProtKB-SubCell"/>
</dbReference>
<feature type="domain" description="SAP" evidence="11">
    <location>
        <begin position="2"/>
        <end position="36"/>
    </location>
</feature>
<dbReference type="GO" id="GO:0006357">
    <property type="term" value="P:regulation of transcription by RNA polymerase II"/>
    <property type="evidence" value="ECO:0007669"/>
    <property type="project" value="TreeGrafter"/>
</dbReference>
<dbReference type="InterPro" id="IPR038654">
    <property type="entry name" value="PINIT_sf"/>
</dbReference>
<keyword evidence="6 10" id="KW-0863">Zinc-finger</keyword>
<organism evidence="14 15">
    <name type="scientific">Pinctada imbricata</name>
    <name type="common">Atlantic pearl-oyster</name>
    <name type="synonym">Pinctada martensii</name>
    <dbReference type="NCBI Taxonomy" id="66713"/>
    <lineage>
        <taxon>Eukaryota</taxon>
        <taxon>Metazoa</taxon>
        <taxon>Spiralia</taxon>
        <taxon>Lophotrochozoa</taxon>
        <taxon>Mollusca</taxon>
        <taxon>Bivalvia</taxon>
        <taxon>Autobranchia</taxon>
        <taxon>Pteriomorphia</taxon>
        <taxon>Pterioida</taxon>
        <taxon>Pterioidea</taxon>
        <taxon>Pteriidae</taxon>
        <taxon>Pinctada</taxon>
    </lineage>
</organism>
<dbReference type="PROSITE" id="PS50800">
    <property type="entry name" value="SAP"/>
    <property type="match status" value="1"/>
</dbReference>
<dbReference type="Proteomes" id="UP001186944">
    <property type="component" value="Unassembled WGS sequence"/>
</dbReference>
<dbReference type="EMBL" id="VSWD01000007">
    <property type="protein sequence ID" value="KAK3098611.1"/>
    <property type="molecule type" value="Genomic_DNA"/>
</dbReference>
<keyword evidence="9" id="KW-0539">Nucleus</keyword>
<feature type="domain" description="SP-RING-type" evidence="12">
    <location>
        <begin position="287"/>
        <end position="368"/>
    </location>
</feature>
<proteinExistence type="inferred from homology"/>
<dbReference type="GO" id="GO:0061665">
    <property type="term" value="F:SUMO ligase activity"/>
    <property type="evidence" value="ECO:0007669"/>
    <property type="project" value="TreeGrafter"/>
</dbReference>
<dbReference type="GO" id="GO:0003712">
    <property type="term" value="F:transcription coregulator activity"/>
    <property type="evidence" value="ECO:0007669"/>
    <property type="project" value="TreeGrafter"/>
</dbReference>
<dbReference type="FunFam" id="1.10.720.30:FF:000001">
    <property type="entry name" value="E3 SUMO-protein ligase PIAS2 isoform 1"/>
    <property type="match status" value="1"/>
</dbReference>
<evidence type="ECO:0000256" key="5">
    <source>
        <dbReference type="ARBA" id="ARBA00022723"/>
    </source>
</evidence>
<dbReference type="Pfam" id="PF02891">
    <property type="entry name" value="zf-MIZ"/>
    <property type="match status" value="1"/>
</dbReference>
<dbReference type="GO" id="GO:0008270">
    <property type="term" value="F:zinc ion binding"/>
    <property type="evidence" value="ECO:0007669"/>
    <property type="project" value="UniProtKB-KW"/>
</dbReference>
<dbReference type="InterPro" id="IPR013083">
    <property type="entry name" value="Znf_RING/FYVE/PHD"/>
</dbReference>
<comment type="caution">
    <text evidence="14">The sequence shown here is derived from an EMBL/GenBank/DDBJ whole genome shotgun (WGS) entry which is preliminary data.</text>
</comment>
<dbReference type="InterPro" id="IPR004181">
    <property type="entry name" value="Znf_MIZ"/>
</dbReference>
<evidence type="ECO:0000256" key="9">
    <source>
        <dbReference type="ARBA" id="ARBA00023242"/>
    </source>
</evidence>
<sequence>MVMSFRVSELQVLLGYVGCNKTGRKTELLQRALKLVARGCSVPVQIKIRELYNQIFASTRRKPTGKPGEDGPMGCALDYSNPMGADSLSHVGAMGLPVHPDVKMKLLPFYDCLSELMKITSLAPRGSNKFQENSFSFHLTPQQAQDIAMSRDFRPGSKFDYNTQIQLRFCLLETSCEQDDHFPPGICVRVNGKMAPLPNPIPTNKPNVEPKRPGRPVDITPLCRLSPTMPNQIEVSWATEFGRGYCLAIFLVKKLSSSILLSRLKQFGNRHADHTRALIKEKLSHDADSEIATTSLRVSLICPLGKMRISIPSRSSTCTHLQCFDASTFLMMNEKKSTWICPVCDKQAPFHKLFIDGLFVEILRQSPDTNDIKFHEDGSWSPLKSAKETHCHIL</sequence>
<keyword evidence="5" id="KW-0479">Metal-binding</keyword>
<evidence type="ECO:0000256" key="1">
    <source>
        <dbReference type="ARBA" id="ARBA00004123"/>
    </source>
</evidence>
<dbReference type="SMART" id="SM00513">
    <property type="entry name" value="SAP"/>
    <property type="match status" value="1"/>
</dbReference>
<evidence type="ECO:0000313" key="15">
    <source>
        <dbReference type="Proteomes" id="UP001186944"/>
    </source>
</evidence>
<dbReference type="GO" id="GO:0016925">
    <property type="term" value="P:protein sumoylation"/>
    <property type="evidence" value="ECO:0007669"/>
    <property type="project" value="TreeGrafter"/>
</dbReference>
<evidence type="ECO:0000256" key="6">
    <source>
        <dbReference type="ARBA" id="ARBA00022771"/>
    </source>
</evidence>
<name>A0AA89C470_PINIB</name>
<dbReference type="SUPFAM" id="SSF68906">
    <property type="entry name" value="SAP domain"/>
    <property type="match status" value="1"/>
</dbReference>
<keyword evidence="7" id="KW-0833">Ubl conjugation pathway</keyword>
<evidence type="ECO:0000256" key="8">
    <source>
        <dbReference type="ARBA" id="ARBA00022833"/>
    </source>
</evidence>
<evidence type="ECO:0000259" key="11">
    <source>
        <dbReference type="PROSITE" id="PS50800"/>
    </source>
</evidence>
<comment type="subcellular location">
    <subcellularLocation>
        <location evidence="1">Nucleus</location>
    </subcellularLocation>
</comment>
<evidence type="ECO:0000256" key="4">
    <source>
        <dbReference type="ARBA" id="ARBA00022679"/>
    </source>
</evidence>
<dbReference type="InterPro" id="IPR036361">
    <property type="entry name" value="SAP_dom_sf"/>
</dbReference>
<dbReference type="PANTHER" id="PTHR10782">
    <property type="entry name" value="ZINC FINGER MIZ DOMAIN-CONTAINING PROTEIN"/>
    <property type="match status" value="1"/>
</dbReference>
<keyword evidence="15" id="KW-1185">Reference proteome</keyword>
<dbReference type="Gene3D" id="1.10.720.30">
    <property type="entry name" value="SAP domain"/>
    <property type="match status" value="1"/>
</dbReference>
<dbReference type="AlphaFoldDB" id="A0AA89C470"/>
<dbReference type="PROSITE" id="PS51466">
    <property type="entry name" value="PINIT"/>
    <property type="match status" value="1"/>
</dbReference>
<dbReference type="GO" id="GO:0000785">
    <property type="term" value="C:chromatin"/>
    <property type="evidence" value="ECO:0007669"/>
    <property type="project" value="TreeGrafter"/>
</dbReference>
<evidence type="ECO:0000256" key="3">
    <source>
        <dbReference type="ARBA" id="ARBA00005383"/>
    </source>
</evidence>
<dbReference type="PANTHER" id="PTHR10782:SF94">
    <property type="entry name" value="SUPPRESSOR OF VARIEGATION 2-10, ISOFORM I"/>
    <property type="match status" value="1"/>
</dbReference>
<protein>
    <submittedName>
        <fullName evidence="14">Uncharacterized protein</fullName>
    </submittedName>
</protein>
<reference evidence="14" key="1">
    <citation type="submission" date="2019-08" db="EMBL/GenBank/DDBJ databases">
        <title>The improved chromosome-level genome for the pearl oyster Pinctada fucata martensii using PacBio sequencing and Hi-C.</title>
        <authorList>
            <person name="Zheng Z."/>
        </authorList>
    </citation>
    <scope>NUCLEOTIDE SEQUENCE</scope>
    <source>
        <strain evidence="14">ZZ-2019</strain>
        <tissue evidence="14">Adductor muscle</tissue>
    </source>
</reference>
<evidence type="ECO:0000259" key="12">
    <source>
        <dbReference type="PROSITE" id="PS51044"/>
    </source>
</evidence>
<keyword evidence="4" id="KW-0808">Transferase</keyword>
<comment type="pathway">
    <text evidence="2">Protein modification; protein sumoylation.</text>
</comment>
<gene>
    <name evidence="14" type="ORF">FSP39_021211</name>
</gene>
<comment type="similarity">
    <text evidence="3">Belongs to the PIAS family.</text>
</comment>
<feature type="domain" description="PINIT" evidence="13">
    <location>
        <begin position="86"/>
        <end position="255"/>
    </location>
</feature>
<accession>A0AA89C470</accession>